<feature type="region of interest" description="Disordered" evidence="1">
    <location>
        <begin position="1"/>
        <end position="32"/>
    </location>
</feature>
<reference evidence="3" key="3">
    <citation type="submission" date="2020-12" db="UniProtKB">
        <authorList>
            <consortium name="EnsemblPlants"/>
        </authorList>
    </citation>
    <scope>IDENTIFICATION</scope>
</reference>
<evidence type="ECO:0000313" key="3">
    <source>
        <dbReference type="EnsemblPlants" id="Pp3c19_80V3.1"/>
    </source>
</evidence>
<name>A0A2K1IWL2_PHYPA</name>
<dbReference type="EnsemblPlants" id="Pp3c19_80V3.1">
    <property type="protein sequence ID" value="Pp3c19_80V3.1"/>
    <property type="gene ID" value="Pp3c19_80"/>
</dbReference>
<evidence type="ECO:0000256" key="1">
    <source>
        <dbReference type="SAM" id="MobiDB-lite"/>
    </source>
</evidence>
<feature type="compositionally biased region" description="Basic and acidic residues" evidence="1">
    <location>
        <begin position="1"/>
        <end position="12"/>
    </location>
</feature>
<dbReference type="InParanoid" id="A0A2K1IWL2"/>
<dbReference type="Gramene" id="Pp3c19_80V3.1">
    <property type="protein sequence ID" value="Pp3c19_80V3.1"/>
    <property type="gene ID" value="Pp3c19_80"/>
</dbReference>
<reference evidence="2 4" key="1">
    <citation type="journal article" date="2008" name="Science">
        <title>The Physcomitrella genome reveals evolutionary insights into the conquest of land by plants.</title>
        <authorList>
            <person name="Rensing S."/>
            <person name="Lang D."/>
            <person name="Zimmer A."/>
            <person name="Terry A."/>
            <person name="Salamov A."/>
            <person name="Shapiro H."/>
            <person name="Nishiyama T."/>
            <person name="Perroud P.-F."/>
            <person name="Lindquist E."/>
            <person name="Kamisugi Y."/>
            <person name="Tanahashi T."/>
            <person name="Sakakibara K."/>
            <person name="Fujita T."/>
            <person name="Oishi K."/>
            <person name="Shin-I T."/>
            <person name="Kuroki Y."/>
            <person name="Toyoda A."/>
            <person name="Suzuki Y."/>
            <person name="Hashimoto A."/>
            <person name="Yamaguchi K."/>
            <person name="Sugano A."/>
            <person name="Kohara Y."/>
            <person name="Fujiyama A."/>
            <person name="Anterola A."/>
            <person name="Aoki S."/>
            <person name="Ashton N."/>
            <person name="Barbazuk W.B."/>
            <person name="Barker E."/>
            <person name="Bennetzen J."/>
            <person name="Bezanilla M."/>
            <person name="Blankenship R."/>
            <person name="Cho S.H."/>
            <person name="Dutcher S."/>
            <person name="Estelle M."/>
            <person name="Fawcett J.A."/>
            <person name="Gundlach H."/>
            <person name="Hanada K."/>
            <person name="Heyl A."/>
            <person name="Hicks K.A."/>
            <person name="Hugh J."/>
            <person name="Lohr M."/>
            <person name="Mayer K."/>
            <person name="Melkozernov A."/>
            <person name="Murata T."/>
            <person name="Nelson D."/>
            <person name="Pils B."/>
            <person name="Prigge M."/>
            <person name="Reiss B."/>
            <person name="Renner T."/>
            <person name="Rombauts S."/>
            <person name="Rushton P."/>
            <person name="Sanderfoot A."/>
            <person name="Schween G."/>
            <person name="Shiu S.-H."/>
            <person name="Stueber K."/>
            <person name="Theodoulou F.L."/>
            <person name="Tu H."/>
            <person name="Van de Peer Y."/>
            <person name="Verrier P.J."/>
            <person name="Waters E."/>
            <person name="Wood A."/>
            <person name="Yang L."/>
            <person name="Cove D."/>
            <person name="Cuming A."/>
            <person name="Hasebe M."/>
            <person name="Lucas S."/>
            <person name="Mishler D.B."/>
            <person name="Reski R."/>
            <person name="Grigoriev I."/>
            <person name="Quatrano R.S."/>
            <person name="Boore J.L."/>
        </authorList>
    </citation>
    <scope>NUCLEOTIDE SEQUENCE [LARGE SCALE GENOMIC DNA]</scope>
    <source>
        <strain evidence="3 4">cv. Gransden 2004</strain>
    </source>
</reference>
<keyword evidence="4" id="KW-1185">Reference proteome</keyword>
<protein>
    <submittedName>
        <fullName evidence="2 3">Uncharacterized protein</fullName>
    </submittedName>
</protein>
<gene>
    <name evidence="2" type="ORF">PHYPA_023483</name>
</gene>
<accession>A0A2K1IWL2</accession>
<evidence type="ECO:0000313" key="2">
    <source>
        <dbReference type="EMBL" id="PNR33667.1"/>
    </source>
</evidence>
<dbReference type="PaxDb" id="3218-PP1S208_16V6.1"/>
<dbReference type="Proteomes" id="UP000006727">
    <property type="component" value="Chromosome 19"/>
</dbReference>
<dbReference type="AlphaFoldDB" id="A0A2K1IWL2"/>
<reference evidence="2 4" key="2">
    <citation type="journal article" date="2018" name="Plant J.">
        <title>The Physcomitrella patens chromosome-scale assembly reveals moss genome structure and evolution.</title>
        <authorList>
            <person name="Lang D."/>
            <person name="Ullrich K.K."/>
            <person name="Murat F."/>
            <person name="Fuchs J."/>
            <person name="Jenkins J."/>
            <person name="Haas F.B."/>
            <person name="Piednoel M."/>
            <person name="Gundlach H."/>
            <person name="Van Bel M."/>
            <person name="Meyberg R."/>
            <person name="Vives C."/>
            <person name="Morata J."/>
            <person name="Symeonidi A."/>
            <person name="Hiss M."/>
            <person name="Muchero W."/>
            <person name="Kamisugi Y."/>
            <person name="Saleh O."/>
            <person name="Blanc G."/>
            <person name="Decker E.L."/>
            <person name="van Gessel N."/>
            <person name="Grimwood J."/>
            <person name="Hayes R.D."/>
            <person name="Graham S.W."/>
            <person name="Gunter L.E."/>
            <person name="McDaniel S.F."/>
            <person name="Hoernstein S.N.W."/>
            <person name="Larsson A."/>
            <person name="Li F.W."/>
            <person name="Perroud P.F."/>
            <person name="Phillips J."/>
            <person name="Ranjan P."/>
            <person name="Rokshar D.S."/>
            <person name="Rothfels C.J."/>
            <person name="Schneider L."/>
            <person name="Shu S."/>
            <person name="Stevenson D.W."/>
            <person name="Thummler F."/>
            <person name="Tillich M."/>
            <person name="Villarreal Aguilar J.C."/>
            <person name="Widiez T."/>
            <person name="Wong G.K."/>
            <person name="Wymore A."/>
            <person name="Zhang Y."/>
            <person name="Zimmer A.D."/>
            <person name="Quatrano R.S."/>
            <person name="Mayer K.F.X."/>
            <person name="Goodstein D."/>
            <person name="Casacuberta J.M."/>
            <person name="Vandepoele K."/>
            <person name="Reski R."/>
            <person name="Cuming A.C."/>
            <person name="Tuskan G.A."/>
            <person name="Maumus F."/>
            <person name="Salse J."/>
            <person name="Schmutz J."/>
            <person name="Rensing S.A."/>
        </authorList>
    </citation>
    <scope>NUCLEOTIDE SEQUENCE [LARGE SCALE GENOMIC DNA]</scope>
    <source>
        <strain evidence="3 4">cv. Gransden 2004</strain>
    </source>
</reference>
<proteinExistence type="predicted"/>
<evidence type="ECO:0000313" key="4">
    <source>
        <dbReference type="Proteomes" id="UP000006727"/>
    </source>
</evidence>
<organism evidence="2">
    <name type="scientific">Physcomitrium patens</name>
    <name type="common">Spreading-leaved earth moss</name>
    <name type="synonym">Physcomitrella patens</name>
    <dbReference type="NCBI Taxonomy" id="3218"/>
    <lineage>
        <taxon>Eukaryota</taxon>
        <taxon>Viridiplantae</taxon>
        <taxon>Streptophyta</taxon>
        <taxon>Embryophyta</taxon>
        <taxon>Bryophyta</taxon>
        <taxon>Bryophytina</taxon>
        <taxon>Bryopsida</taxon>
        <taxon>Funariidae</taxon>
        <taxon>Funariales</taxon>
        <taxon>Funariaceae</taxon>
        <taxon>Physcomitrium</taxon>
    </lineage>
</organism>
<dbReference type="EMBL" id="ABEU02000019">
    <property type="protein sequence ID" value="PNR33667.1"/>
    <property type="molecule type" value="Genomic_DNA"/>
</dbReference>
<sequence length="141" mass="15929">MTPPERNVKLSELDTECPDAPQQPQDRDEGYGWDTVLVPENIQAAGMIRPAVATHKSSVGTTTHTLWQFGISDPERKEIDDDVKSMRRMLFKNNHETGFGTRLPEKDDEAVRAVLAYHPYFKEKAGSAWNTSRFSTPLLLV</sequence>